<feature type="transmembrane region" description="Helical" evidence="1">
    <location>
        <begin position="360"/>
        <end position="379"/>
    </location>
</feature>
<feature type="transmembrane region" description="Helical" evidence="1">
    <location>
        <begin position="248"/>
        <end position="266"/>
    </location>
</feature>
<accession>A0ABV8CLC0</accession>
<reference evidence="3" key="1">
    <citation type="journal article" date="2019" name="Int. J. Syst. Evol. Microbiol.">
        <title>The Global Catalogue of Microorganisms (GCM) 10K type strain sequencing project: providing services to taxonomists for standard genome sequencing and annotation.</title>
        <authorList>
            <consortium name="The Broad Institute Genomics Platform"/>
            <consortium name="The Broad Institute Genome Sequencing Center for Infectious Disease"/>
            <person name="Wu L."/>
            <person name="Ma J."/>
        </authorList>
    </citation>
    <scope>NUCLEOTIDE SEQUENCE [LARGE SCALE GENOMIC DNA]</scope>
    <source>
        <strain evidence="3">CCUG 54939</strain>
    </source>
</reference>
<evidence type="ECO:0000313" key="2">
    <source>
        <dbReference type="EMBL" id="MFC3912975.1"/>
    </source>
</evidence>
<organism evidence="2 3">
    <name type="scientific">Pseudaeromonas sharmana</name>
    <dbReference type="NCBI Taxonomy" id="328412"/>
    <lineage>
        <taxon>Bacteria</taxon>
        <taxon>Pseudomonadati</taxon>
        <taxon>Pseudomonadota</taxon>
        <taxon>Gammaproteobacteria</taxon>
        <taxon>Aeromonadales</taxon>
        <taxon>Aeromonadaceae</taxon>
        <taxon>Pseudaeromonas</taxon>
    </lineage>
</organism>
<evidence type="ECO:0000256" key="1">
    <source>
        <dbReference type="SAM" id="Phobius"/>
    </source>
</evidence>
<dbReference type="RefSeq" id="WP_377151193.1">
    <property type="nucleotide sequence ID" value="NZ_JBHSAF010000003.1"/>
</dbReference>
<name>A0ABV8CLC0_9GAMM</name>
<feature type="transmembrane region" description="Helical" evidence="1">
    <location>
        <begin position="54"/>
        <end position="72"/>
    </location>
</feature>
<keyword evidence="1" id="KW-0812">Transmembrane</keyword>
<dbReference type="Proteomes" id="UP001595692">
    <property type="component" value="Unassembled WGS sequence"/>
</dbReference>
<feature type="transmembrane region" description="Helical" evidence="1">
    <location>
        <begin position="399"/>
        <end position="422"/>
    </location>
</feature>
<dbReference type="EMBL" id="JBHSAF010000003">
    <property type="protein sequence ID" value="MFC3912975.1"/>
    <property type="molecule type" value="Genomic_DNA"/>
</dbReference>
<gene>
    <name evidence="2" type="ORF">ACFOSS_05785</name>
</gene>
<keyword evidence="1" id="KW-1133">Transmembrane helix</keyword>
<feature type="transmembrane region" description="Helical" evidence="1">
    <location>
        <begin position="116"/>
        <end position="138"/>
    </location>
</feature>
<evidence type="ECO:0008006" key="4">
    <source>
        <dbReference type="Google" id="ProtNLM"/>
    </source>
</evidence>
<feature type="transmembrane region" description="Helical" evidence="1">
    <location>
        <begin position="225"/>
        <end position="242"/>
    </location>
</feature>
<feature type="transmembrane region" description="Helical" evidence="1">
    <location>
        <begin position="159"/>
        <end position="179"/>
    </location>
</feature>
<feature type="transmembrane region" description="Helical" evidence="1">
    <location>
        <begin position="319"/>
        <end position="339"/>
    </location>
</feature>
<protein>
    <recommendedName>
        <fullName evidence="4">Citrate transporter</fullName>
    </recommendedName>
</protein>
<comment type="caution">
    <text evidence="2">The sequence shown here is derived from an EMBL/GenBank/DDBJ whole genome shotgun (WGS) entry which is preliminary data.</text>
</comment>
<sequence>MSRALAGVLILCMWLADLGHLYLGWSQWPAAALAWGATVLLGPFLDPAARRQCLILYLCALLMLAVALLQGARLSWSSLLLPNIDMVTLFAAVSCLNLATQALARSSGTVTGWRGVVSTLAAVNLLGAVINMSVLFVVGDHLARDGRLERRQVIMLSRIYCCAAFWSPFFIAMAVAMTYAPGMVFSALLPLGLLGALAAMVLTALEVGRLGMSGFEGYPLRLRTLLLPGTLALTVLLGHLLWPDLSIVGIIALTAPVISLLLMPATGRRAALRRQVTERFPAMGSQIVLFLGAGLLAAGINGLTQIWSPAPLLSCFSHYGVLEAALTLALILLIAYFGVHPIITISSLAPLLWHLQPDPTLLGLTFLLAWGLATGATPLSGANLALLACYRVRARDLLFWNLGYAGRMWLVCVGLFALYLWWY</sequence>
<feature type="transmembrane region" description="Helical" evidence="1">
    <location>
        <begin position="287"/>
        <end position="307"/>
    </location>
</feature>
<keyword evidence="3" id="KW-1185">Reference proteome</keyword>
<proteinExistence type="predicted"/>
<evidence type="ECO:0000313" key="3">
    <source>
        <dbReference type="Proteomes" id="UP001595692"/>
    </source>
</evidence>
<keyword evidence="1" id="KW-0472">Membrane</keyword>
<feature type="transmembrane region" description="Helical" evidence="1">
    <location>
        <begin position="185"/>
        <end position="205"/>
    </location>
</feature>